<keyword evidence="1" id="KW-0732">Signal</keyword>
<dbReference type="RefSeq" id="XP_062758895.1">
    <property type="nucleotide sequence ID" value="XM_062896176.1"/>
</dbReference>
<evidence type="ECO:0000313" key="2">
    <source>
        <dbReference type="EMBL" id="KAK4082227.1"/>
    </source>
</evidence>
<dbReference type="Proteomes" id="UP001273209">
    <property type="component" value="Unassembled WGS sequence"/>
</dbReference>
<feature type="chain" id="PRO_5042030726" evidence="1">
    <location>
        <begin position="26"/>
        <end position="113"/>
    </location>
</feature>
<gene>
    <name evidence="2" type="ORF">Triagg1_2039</name>
</gene>
<accession>A0AAE1JFE8</accession>
<reference evidence="2" key="1">
    <citation type="submission" date="2023-11" db="EMBL/GenBank/DDBJ databases">
        <title>The genome sequences of three competitors of mushroom-forming fungi.</title>
        <authorList>
            <person name="Beijen E."/>
            <person name="Ohm R.A."/>
        </authorList>
    </citation>
    <scope>NUCLEOTIDE SEQUENCE</scope>
    <source>
        <strain evidence="2">CBS 100526</strain>
    </source>
</reference>
<sequence length="113" mass="11835">MLVLGSLIAMACVASLHMSSHGAFADDAATAESAYINELDGPSRIARGAMASLYELQVYVCHETPTGDRPLYMHATTGGEYCSTPITAGAQWTGRTAIKGTREHTGGEAEKSA</sequence>
<name>A0AAE1JFE8_9HYPO</name>
<feature type="signal peptide" evidence="1">
    <location>
        <begin position="1"/>
        <end position="25"/>
    </location>
</feature>
<evidence type="ECO:0000256" key="1">
    <source>
        <dbReference type="SAM" id="SignalP"/>
    </source>
</evidence>
<dbReference type="EMBL" id="JAWRVG010000005">
    <property type="protein sequence ID" value="KAK4082227.1"/>
    <property type="molecule type" value="Genomic_DNA"/>
</dbReference>
<keyword evidence="3" id="KW-1185">Reference proteome</keyword>
<evidence type="ECO:0000313" key="3">
    <source>
        <dbReference type="Proteomes" id="UP001273209"/>
    </source>
</evidence>
<proteinExistence type="predicted"/>
<comment type="caution">
    <text evidence="2">The sequence shown here is derived from an EMBL/GenBank/DDBJ whole genome shotgun (WGS) entry which is preliminary data.</text>
</comment>
<organism evidence="2 3">
    <name type="scientific">Trichoderma aggressivum f. europaeum</name>
    <dbReference type="NCBI Taxonomy" id="173218"/>
    <lineage>
        <taxon>Eukaryota</taxon>
        <taxon>Fungi</taxon>
        <taxon>Dikarya</taxon>
        <taxon>Ascomycota</taxon>
        <taxon>Pezizomycotina</taxon>
        <taxon>Sordariomycetes</taxon>
        <taxon>Hypocreomycetidae</taxon>
        <taxon>Hypocreales</taxon>
        <taxon>Hypocreaceae</taxon>
        <taxon>Trichoderma</taxon>
    </lineage>
</organism>
<dbReference type="AlphaFoldDB" id="A0AAE1JFE8"/>
<protein>
    <submittedName>
        <fullName evidence="2">Uncharacterized protein</fullName>
    </submittedName>
</protein>
<dbReference type="GeneID" id="87916081"/>